<proteinExistence type="predicted"/>
<gene>
    <name evidence="1" type="ORF">HZH68_003220</name>
</gene>
<organism evidence="1 2">
    <name type="scientific">Vespula germanica</name>
    <name type="common">German yellow jacket</name>
    <name type="synonym">Paravespula germanica</name>
    <dbReference type="NCBI Taxonomy" id="30212"/>
    <lineage>
        <taxon>Eukaryota</taxon>
        <taxon>Metazoa</taxon>
        <taxon>Ecdysozoa</taxon>
        <taxon>Arthropoda</taxon>
        <taxon>Hexapoda</taxon>
        <taxon>Insecta</taxon>
        <taxon>Pterygota</taxon>
        <taxon>Neoptera</taxon>
        <taxon>Endopterygota</taxon>
        <taxon>Hymenoptera</taxon>
        <taxon>Apocrita</taxon>
        <taxon>Aculeata</taxon>
        <taxon>Vespoidea</taxon>
        <taxon>Vespidae</taxon>
        <taxon>Vespinae</taxon>
        <taxon>Vespula</taxon>
    </lineage>
</organism>
<dbReference type="AlphaFoldDB" id="A0A834U2R5"/>
<sequence>MGYGWRMGDGRVEVGGERWERRGSVESSRVESSRAWPGRVGLVWVGLGWVGLGELMGWVRKSGASELTISASKIRRAIDRYRCLFKG</sequence>
<dbReference type="Proteomes" id="UP000617340">
    <property type="component" value="Unassembled WGS sequence"/>
</dbReference>
<evidence type="ECO:0000313" key="2">
    <source>
        <dbReference type="Proteomes" id="UP000617340"/>
    </source>
</evidence>
<name>A0A834U2R5_VESGE</name>
<comment type="caution">
    <text evidence="1">The sequence shown here is derived from an EMBL/GenBank/DDBJ whole genome shotgun (WGS) entry which is preliminary data.</text>
</comment>
<protein>
    <submittedName>
        <fullName evidence="1">Uncharacterized protein</fullName>
    </submittedName>
</protein>
<reference evidence="1" key="1">
    <citation type="journal article" date="2020" name="G3 (Bethesda)">
        <title>High-Quality Assemblies for Three Invasive Social Wasps from the &lt;i&gt;Vespula&lt;/i&gt; Genus.</title>
        <authorList>
            <person name="Harrop T.W.R."/>
            <person name="Guhlin J."/>
            <person name="McLaughlin G.M."/>
            <person name="Permina E."/>
            <person name="Stockwell P."/>
            <person name="Gilligan J."/>
            <person name="Le Lec M.F."/>
            <person name="Gruber M.A.M."/>
            <person name="Quinn O."/>
            <person name="Lovegrove M."/>
            <person name="Duncan E.J."/>
            <person name="Remnant E.J."/>
            <person name="Van Eeckhoven J."/>
            <person name="Graham B."/>
            <person name="Knapp R.A."/>
            <person name="Langford K.W."/>
            <person name="Kronenberg Z."/>
            <person name="Press M.O."/>
            <person name="Eacker S.M."/>
            <person name="Wilson-Rankin E.E."/>
            <person name="Purcell J."/>
            <person name="Lester P.J."/>
            <person name="Dearden P.K."/>
        </authorList>
    </citation>
    <scope>NUCLEOTIDE SEQUENCE</scope>
    <source>
        <strain evidence="1">Linc-1</strain>
    </source>
</reference>
<dbReference type="EMBL" id="JACSDZ010000002">
    <property type="protein sequence ID" value="KAF7414731.1"/>
    <property type="molecule type" value="Genomic_DNA"/>
</dbReference>
<keyword evidence="2" id="KW-1185">Reference proteome</keyword>
<accession>A0A834U2R5</accession>
<evidence type="ECO:0000313" key="1">
    <source>
        <dbReference type="EMBL" id="KAF7414731.1"/>
    </source>
</evidence>